<evidence type="ECO:0000256" key="8">
    <source>
        <dbReference type="ARBA" id="ARBA00022741"/>
    </source>
</evidence>
<evidence type="ECO:0000313" key="16">
    <source>
        <dbReference type="EMBL" id="MBB6478542.1"/>
    </source>
</evidence>
<dbReference type="PIRSF" id="PIRSF000724">
    <property type="entry name" value="Pgk"/>
    <property type="match status" value="1"/>
</dbReference>
<evidence type="ECO:0000256" key="2">
    <source>
        <dbReference type="ARBA" id="ARBA00004838"/>
    </source>
</evidence>
<dbReference type="FunFam" id="3.40.50.1260:FF:000003">
    <property type="entry name" value="Phosphoglycerate kinase"/>
    <property type="match status" value="1"/>
</dbReference>
<evidence type="ECO:0000256" key="4">
    <source>
        <dbReference type="ARBA" id="ARBA00011245"/>
    </source>
</evidence>
<keyword evidence="11 12" id="KW-0324">Glycolysis</keyword>
<keyword evidence="9 12" id="KW-0418">Kinase</keyword>
<dbReference type="PANTHER" id="PTHR11406">
    <property type="entry name" value="PHOSPHOGLYCERATE KINASE"/>
    <property type="match status" value="1"/>
</dbReference>
<dbReference type="PRINTS" id="PR00477">
    <property type="entry name" value="PHGLYCKINASE"/>
</dbReference>
<keyword evidence="8 12" id="KW-0547">Nucleotide-binding</keyword>
<dbReference type="EMBL" id="JACHGJ010000001">
    <property type="protein sequence ID" value="MBB6478542.1"/>
    <property type="molecule type" value="Genomic_DNA"/>
</dbReference>
<dbReference type="EC" id="2.7.2.3" evidence="5 12"/>
<dbReference type="GO" id="GO:0005524">
    <property type="term" value="F:ATP binding"/>
    <property type="evidence" value="ECO:0007669"/>
    <property type="project" value="UniProtKB-KW"/>
</dbReference>
<feature type="binding site" evidence="12 14">
    <location>
        <position position="202"/>
    </location>
    <ligand>
        <name>ATP</name>
        <dbReference type="ChEBI" id="CHEBI:30616"/>
    </ligand>
</feature>
<feature type="binding site" evidence="12">
    <location>
        <position position="36"/>
    </location>
    <ligand>
        <name>substrate</name>
    </ligand>
</feature>
<feature type="binding site" evidence="12 13">
    <location>
        <begin position="60"/>
        <end position="63"/>
    </location>
    <ligand>
        <name>substrate</name>
    </ligand>
</feature>
<evidence type="ECO:0000256" key="11">
    <source>
        <dbReference type="ARBA" id="ARBA00023152"/>
    </source>
</evidence>
<comment type="subcellular location">
    <subcellularLocation>
        <location evidence="12">Cytoplasm</location>
    </subcellularLocation>
</comment>
<evidence type="ECO:0000256" key="1">
    <source>
        <dbReference type="ARBA" id="ARBA00000642"/>
    </source>
</evidence>
<evidence type="ECO:0000256" key="12">
    <source>
        <dbReference type="HAMAP-Rule" id="MF_00145"/>
    </source>
</evidence>
<feature type="binding site" evidence="12 13">
    <location>
        <begin position="21"/>
        <end position="23"/>
    </location>
    <ligand>
        <name>substrate</name>
    </ligand>
</feature>
<sequence>MSVKTVEEMDLKNKRVLVRVDFNVPLKDGVITDDTRILRAIPTLKYILKQEGASLILMSHLGRPSEEREPQFSMKQLAAHLSEAAGVPVVTAPDCVGDEVEKLAEELKPGEILLLENTRYHKAETKNDPDFAAQLARLGDVYINDAFGAAHRAHASTEGVTKYLPSAAGFLMEKECRFFDGVLGNPEKPFVAIIGGAKVSSKISVLESLVSKCTTFVIGGGMAYTFLKAKGYEIGNSLFEEDYLDVAKSFLKKAEEAGVEVILPLDHIVASEFAENADSEYVGDINIPAGKLAMDVGEKTVAAVKTRIEAARTVVWNGPMGVFEFDKFAAGTKAVAEFVAECKGVTVVGGGDSVAAVNKFNLADRIDHVSTGGGASLEYLEGKQLPGVVALRK</sequence>
<comment type="catalytic activity">
    <reaction evidence="1 12 15">
        <text>(2R)-3-phosphoglycerate + ATP = (2R)-3-phospho-glyceroyl phosphate + ADP</text>
        <dbReference type="Rhea" id="RHEA:14801"/>
        <dbReference type="ChEBI" id="CHEBI:30616"/>
        <dbReference type="ChEBI" id="CHEBI:57604"/>
        <dbReference type="ChEBI" id="CHEBI:58272"/>
        <dbReference type="ChEBI" id="CHEBI:456216"/>
        <dbReference type="EC" id="2.7.2.3"/>
    </reaction>
</comment>
<comment type="subunit">
    <text evidence="4 12">Monomer.</text>
</comment>
<proteinExistence type="inferred from homology"/>
<dbReference type="GO" id="GO:0004618">
    <property type="term" value="F:phosphoglycerate kinase activity"/>
    <property type="evidence" value="ECO:0007669"/>
    <property type="project" value="UniProtKB-UniRule"/>
</dbReference>
<feature type="binding site" evidence="12">
    <location>
        <position position="152"/>
    </location>
    <ligand>
        <name>substrate</name>
    </ligand>
</feature>
<dbReference type="InterPro" id="IPR015911">
    <property type="entry name" value="Phosphoglycerate_kinase_CS"/>
</dbReference>
<dbReference type="PANTHER" id="PTHR11406:SF23">
    <property type="entry name" value="PHOSPHOGLYCERATE KINASE 1, CHLOROPLASTIC-RELATED"/>
    <property type="match status" value="1"/>
</dbReference>
<evidence type="ECO:0000256" key="6">
    <source>
        <dbReference type="ARBA" id="ARBA00016471"/>
    </source>
</evidence>
<comment type="caution">
    <text evidence="12">Lacks conserved residue(s) required for the propagation of feature annotation.</text>
</comment>
<evidence type="ECO:0000256" key="9">
    <source>
        <dbReference type="ARBA" id="ARBA00022777"/>
    </source>
</evidence>
<dbReference type="UniPathway" id="UPA00109">
    <property type="reaction ID" value="UER00185"/>
</dbReference>
<dbReference type="Pfam" id="PF00162">
    <property type="entry name" value="PGK"/>
    <property type="match status" value="1"/>
</dbReference>
<dbReference type="GO" id="GO:0006096">
    <property type="term" value="P:glycolytic process"/>
    <property type="evidence" value="ECO:0007669"/>
    <property type="project" value="UniProtKB-UniRule"/>
</dbReference>
<dbReference type="AlphaFoldDB" id="A0A841R7T3"/>
<evidence type="ECO:0000256" key="15">
    <source>
        <dbReference type="RuleBase" id="RU000532"/>
    </source>
</evidence>
<dbReference type="GO" id="GO:0043531">
    <property type="term" value="F:ADP binding"/>
    <property type="evidence" value="ECO:0007669"/>
    <property type="project" value="TreeGrafter"/>
</dbReference>
<dbReference type="FunFam" id="3.40.50.1260:FF:000006">
    <property type="entry name" value="Phosphoglycerate kinase"/>
    <property type="match status" value="1"/>
</dbReference>
<dbReference type="Proteomes" id="UP000587760">
    <property type="component" value="Unassembled WGS sequence"/>
</dbReference>
<dbReference type="GO" id="GO:0005829">
    <property type="term" value="C:cytosol"/>
    <property type="evidence" value="ECO:0007669"/>
    <property type="project" value="TreeGrafter"/>
</dbReference>
<evidence type="ECO:0000256" key="5">
    <source>
        <dbReference type="ARBA" id="ARBA00013061"/>
    </source>
</evidence>
<feature type="binding site" evidence="12 14">
    <location>
        <position position="324"/>
    </location>
    <ligand>
        <name>ATP</name>
        <dbReference type="ChEBI" id="CHEBI:30616"/>
    </ligand>
</feature>
<evidence type="ECO:0000256" key="7">
    <source>
        <dbReference type="ARBA" id="ARBA00022679"/>
    </source>
</evidence>
<dbReference type="PROSITE" id="PS00111">
    <property type="entry name" value="PGLYCERATE_KINASE"/>
    <property type="match status" value="1"/>
</dbReference>
<dbReference type="InterPro" id="IPR001576">
    <property type="entry name" value="Phosphoglycerate_kinase"/>
</dbReference>
<name>A0A841R7T3_9SPIO</name>
<dbReference type="CDD" id="cd00318">
    <property type="entry name" value="Phosphoglycerate_kinase"/>
    <property type="match status" value="1"/>
</dbReference>
<dbReference type="GO" id="GO:0006094">
    <property type="term" value="P:gluconeogenesis"/>
    <property type="evidence" value="ECO:0007669"/>
    <property type="project" value="TreeGrafter"/>
</dbReference>
<dbReference type="RefSeq" id="WP_184742481.1">
    <property type="nucleotide sequence ID" value="NZ_JACHGJ010000001.1"/>
</dbReference>
<organism evidence="16 17">
    <name type="scientific">Spirochaeta isovalerica</name>
    <dbReference type="NCBI Taxonomy" id="150"/>
    <lineage>
        <taxon>Bacteria</taxon>
        <taxon>Pseudomonadati</taxon>
        <taxon>Spirochaetota</taxon>
        <taxon>Spirochaetia</taxon>
        <taxon>Spirochaetales</taxon>
        <taxon>Spirochaetaceae</taxon>
        <taxon>Spirochaeta</taxon>
    </lineage>
</organism>
<dbReference type="SUPFAM" id="SSF53748">
    <property type="entry name" value="Phosphoglycerate kinase"/>
    <property type="match status" value="1"/>
</dbReference>
<keyword evidence="7 12" id="KW-0808">Transferase</keyword>
<gene>
    <name evidence="12" type="primary">pgk</name>
    <name evidence="16" type="ORF">HNR50_000175</name>
</gene>
<reference evidence="16 17" key="1">
    <citation type="submission" date="2020-08" db="EMBL/GenBank/DDBJ databases">
        <title>Genomic Encyclopedia of Type Strains, Phase IV (KMG-IV): sequencing the most valuable type-strain genomes for metagenomic binning, comparative biology and taxonomic classification.</title>
        <authorList>
            <person name="Goeker M."/>
        </authorList>
    </citation>
    <scope>NUCLEOTIDE SEQUENCE [LARGE SCALE GENOMIC DNA]</scope>
    <source>
        <strain evidence="16 17">DSM 2461</strain>
    </source>
</reference>
<feature type="binding site" evidence="12 14">
    <location>
        <begin position="350"/>
        <end position="353"/>
    </location>
    <ligand>
        <name>ATP</name>
        <dbReference type="ChEBI" id="CHEBI:30616"/>
    </ligand>
</feature>
<evidence type="ECO:0000256" key="13">
    <source>
        <dbReference type="PIRSR" id="PIRSR000724-1"/>
    </source>
</evidence>
<comment type="similarity">
    <text evidence="3 12 15">Belongs to the phosphoglycerate kinase family.</text>
</comment>
<evidence type="ECO:0000313" key="17">
    <source>
        <dbReference type="Proteomes" id="UP000587760"/>
    </source>
</evidence>
<dbReference type="Gene3D" id="3.40.50.1260">
    <property type="entry name" value="Phosphoglycerate kinase, N-terminal domain"/>
    <property type="match status" value="2"/>
</dbReference>
<accession>A0A841R7T3</accession>
<keyword evidence="10 12" id="KW-0067">ATP-binding</keyword>
<comment type="pathway">
    <text evidence="2 12">Carbohydrate degradation; glycolysis; pyruvate from D-glyceraldehyde 3-phosphate: step 2/5.</text>
</comment>
<feature type="binding site" evidence="13">
    <location>
        <position position="152"/>
    </location>
    <ligand>
        <name>(2R)-3-phosphoglycerate</name>
        <dbReference type="ChEBI" id="CHEBI:58272"/>
    </ligand>
</feature>
<keyword evidence="17" id="KW-1185">Reference proteome</keyword>
<evidence type="ECO:0000256" key="14">
    <source>
        <dbReference type="PIRSR" id="PIRSR000724-2"/>
    </source>
</evidence>
<comment type="caution">
    <text evidence="16">The sequence shown here is derived from an EMBL/GenBank/DDBJ whole genome shotgun (WGS) entry which is preliminary data.</text>
</comment>
<feature type="binding site" evidence="13">
    <location>
        <position position="36"/>
    </location>
    <ligand>
        <name>(2R)-3-phosphoglycerate</name>
        <dbReference type="ChEBI" id="CHEBI:58272"/>
    </ligand>
</feature>
<feature type="binding site" evidence="12">
    <location>
        <position position="119"/>
    </location>
    <ligand>
        <name>substrate</name>
    </ligand>
</feature>
<feature type="binding site" evidence="13">
    <location>
        <position position="119"/>
    </location>
    <ligand>
        <name>(2R)-3-phosphoglycerate</name>
        <dbReference type="ChEBI" id="CHEBI:58272"/>
    </ligand>
</feature>
<keyword evidence="12" id="KW-0963">Cytoplasm</keyword>
<protein>
    <recommendedName>
        <fullName evidence="6 12">Phosphoglycerate kinase</fullName>
        <ecNumber evidence="5 12">2.7.2.3</ecNumber>
    </recommendedName>
</protein>
<dbReference type="InterPro" id="IPR036043">
    <property type="entry name" value="Phosphoglycerate_kinase_sf"/>
</dbReference>
<evidence type="ECO:0000256" key="3">
    <source>
        <dbReference type="ARBA" id="ARBA00008982"/>
    </source>
</evidence>
<evidence type="ECO:0000256" key="10">
    <source>
        <dbReference type="ARBA" id="ARBA00022840"/>
    </source>
</evidence>
<dbReference type="InterPro" id="IPR015824">
    <property type="entry name" value="Phosphoglycerate_kinase_N"/>
</dbReference>
<dbReference type="HAMAP" id="MF_00145">
    <property type="entry name" value="Phosphoglyc_kinase"/>
    <property type="match status" value="1"/>
</dbReference>